<reference evidence="2 3" key="1">
    <citation type="submission" date="2020-08" db="EMBL/GenBank/DDBJ databases">
        <title>Genomic Encyclopedia of Type Strains, Phase III (KMG-III): the genomes of soil and plant-associated and newly described type strains.</title>
        <authorList>
            <person name="Whitman W."/>
        </authorList>
    </citation>
    <scope>NUCLEOTIDE SEQUENCE [LARGE SCALE GENOMIC DNA]</scope>
    <source>
        <strain evidence="2 3">CECT 3303</strain>
    </source>
</reference>
<proteinExistence type="predicted"/>
<organism evidence="2 3">
    <name type="scientific">Planomonospora venezuelensis</name>
    <dbReference type="NCBI Taxonomy" id="1999"/>
    <lineage>
        <taxon>Bacteria</taxon>
        <taxon>Bacillati</taxon>
        <taxon>Actinomycetota</taxon>
        <taxon>Actinomycetes</taxon>
        <taxon>Streptosporangiales</taxon>
        <taxon>Streptosporangiaceae</taxon>
        <taxon>Planomonospora</taxon>
    </lineage>
</organism>
<gene>
    <name evidence="2" type="ORF">FHS22_005444</name>
</gene>
<protein>
    <submittedName>
        <fullName evidence="2">Uncharacterized protein</fullName>
    </submittedName>
</protein>
<dbReference type="RefSeq" id="WP_184946035.1">
    <property type="nucleotide sequence ID" value="NZ_BAAAWZ010000004.1"/>
</dbReference>
<dbReference type="AlphaFoldDB" id="A0A841DBF4"/>
<keyword evidence="3" id="KW-1185">Reference proteome</keyword>
<dbReference type="Proteomes" id="UP000562352">
    <property type="component" value="Unassembled WGS sequence"/>
</dbReference>
<dbReference type="EMBL" id="JACHJJ010000021">
    <property type="protein sequence ID" value="MBB5966153.1"/>
    <property type="molecule type" value="Genomic_DNA"/>
</dbReference>
<sequence>MIRHLLSLVRPAPRHRPSSPAARHTRVPEPRPQPVRLSVVPMPGEPAACAETAISRKEELALLRVEILYGISIDRRAYLQQKAQEAEVLRRLRERGALAPSAMAAELENALERARAECSPRQYTALQAEAAPVLARLLGRRHLRVITTR</sequence>
<comment type="caution">
    <text evidence="2">The sequence shown here is derived from an EMBL/GenBank/DDBJ whole genome shotgun (WGS) entry which is preliminary data.</text>
</comment>
<evidence type="ECO:0000313" key="2">
    <source>
        <dbReference type="EMBL" id="MBB5966153.1"/>
    </source>
</evidence>
<name>A0A841DBF4_PLAVE</name>
<feature type="region of interest" description="Disordered" evidence="1">
    <location>
        <begin position="9"/>
        <end position="34"/>
    </location>
</feature>
<evidence type="ECO:0000256" key="1">
    <source>
        <dbReference type="SAM" id="MobiDB-lite"/>
    </source>
</evidence>
<accession>A0A841DBF4</accession>
<evidence type="ECO:0000313" key="3">
    <source>
        <dbReference type="Proteomes" id="UP000562352"/>
    </source>
</evidence>